<sequence length="257" mass="28223">MTKPDFKNFMNELADLSGDYIRGEFGKAHKIESKADATPVTEVDKNTEEILREKIMRAFPEHGIVGEEWGVVNPDAEYQWVLDPIDGTKSFISGIPLFGTLIALMKNGSYELGLIDQPILRERCLGDNSVCLFNGKPVHARQNFKSINGATALISDAREVRFAGRNMDAWRNFEDKLSILRTWGDCYGYMMLCRGNADIMLDPVLEIWDLAALIPCVRGAGAVVSDWFGGSDFGKKGGLVAAANAELLGDALATLNG</sequence>
<proteinExistence type="inferred from homology"/>
<dbReference type="Gene3D" id="3.40.190.80">
    <property type="match status" value="1"/>
</dbReference>
<dbReference type="RefSeq" id="WP_370396945.1">
    <property type="nucleotide sequence ID" value="NZ_JALBUT010000004.1"/>
</dbReference>
<comment type="cofactor">
    <cofactor evidence="1">
        <name>Mg(2+)</name>
        <dbReference type="ChEBI" id="CHEBI:18420"/>
    </cofactor>
</comment>
<evidence type="ECO:0000256" key="5">
    <source>
        <dbReference type="ARBA" id="ARBA00022842"/>
    </source>
</evidence>
<dbReference type="Gene3D" id="3.30.540.10">
    <property type="entry name" value="Fructose-1,6-Bisphosphatase, subunit A, domain 1"/>
    <property type="match status" value="1"/>
</dbReference>
<evidence type="ECO:0000256" key="3">
    <source>
        <dbReference type="ARBA" id="ARBA00022723"/>
    </source>
</evidence>
<reference evidence="6 7" key="1">
    <citation type="submission" date="2022-03" db="EMBL/GenBank/DDBJ databases">
        <title>Novel taxa within the pig intestine.</title>
        <authorList>
            <person name="Wylensek D."/>
            <person name="Bishof K."/>
            <person name="Afrizal A."/>
            <person name="Clavel T."/>
        </authorList>
    </citation>
    <scope>NUCLEOTIDE SEQUENCE [LARGE SCALE GENOMIC DNA]</scope>
    <source>
        <strain evidence="6 7">CLA-KB-P66</strain>
    </source>
</reference>
<comment type="caution">
    <text evidence="6">The sequence shown here is derived from an EMBL/GenBank/DDBJ whole genome shotgun (WGS) entry which is preliminary data.</text>
</comment>
<dbReference type="PANTHER" id="PTHR43200">
    <property type="entry name" value="PHOSPHATASE"/>
    <property type="match status" value="1"/>
</dbReference>
<dbReference type="InterPro" id="IPR051090">
    <property type="entry name" value="Inositol_monoP_superfamily"/>
</dbReference>
<protein>
    <submittedName>
        <fullName evidence="6">Histidinol-phosphatase</fullName>
    </submittedName>
</protein>
<keyword evidence="4" id="KW-0378">Hydrolase</keyword>
<dbReference type="PRINTS" id="PR00377">
    <property type="entry name" value="IMPHPHTASES"/>
</dbReference>
<organism evidence="6 7">
    <name type="scientific">Intestinicryptomonas porci</name>
    <dbReference type="NCBI Taxonomy" id="2926320"/>
    <lineage>
        <taxon>Bacteria</taxon>
        <taxon>Pseudomonadati</taxon>
        <taxon>Verrucomicrobiota</taxon>
        <taxon>Opitutia</taxon>
        <taxon>Opitutales</taxon>
        <taxon>Intestinicryptomonaceae</taxon>
        <taxon>Intestinicryptomonas</taxon>
    </lineage>
</organism>
<dbReference type="Pfam" id="PF00459">
    <property type="entry name" value="Inositol_P"/>
    <property type="match status" value="1"/>
</dbReference>
<keyword evidence="5" id="KW-0460">Magnesium</keyword>
<dbReference type="InterPro" id="IPR000760">
    <property type="entry name" value="Inositol_monophosphatase-like"/>
</dbReference>
<evidence type="ECO:0000313" key="6">
    <source>
        <dbReference type="EMBL" id="MDX8415497.1"/>
    </source>
</evidence>
<keyword evidence="3" id="KW-0479">Metal-binding</keyword>
<keyword evidence="7" id="KW-1185">Reference proteome</keyword>
<name>A0ABU4WJ31_9BACT</name>
<dbReference type="SUPFAM" id="SSF56655">
    <property type="entry name" value="Carbohydrate phosphatase"/>
    <property type="match status" value="1"/>
</dbReference>
<dbReference type="EMBL" id="JALBUT010000004">
    <property type="protein sequence ID" value="MDX8415497.1"/>
    <property type="molecule type" value="Genomic_DNA"/>
</dbReference>
<dbReference type="PROSITE" id="PS00629">
    <property type="entry name" value="IMP_1"/>
    <property type="match status" value="1"/>
</dbReference>
<accession>A0ABU4WJ31</accession>
<evidence type="ECO:0000256" key="2">
    <source>
        <dbReference type="ARBA" id="ARBA00009759"/>
    </source>
</evidence>
<dbReference type="Proteomes" id="UP001275932">
    <property type="component" value="Unassembled WGS sequence"/>
</dbReference>
<evidence type="ECO:0000256" key="1">
    <source>
        <dbReference type="ARBA" id="ARBA00001946"/>
    </source>
</evidence>
<evidence type="ECO:0000256" key="4">
    <source>
        <dbReference type="ARBA" id="ARBA00022801"/>
    </source>
</evidence>
<gene>
    <name evidence="6" type="ORF">MOX91_04785</name>
</gene>
<evidence type="ECO:0000313" key="7">
    <source>
        <dbReference type="Proteomes" id="UP001275932"/>
    </source>
</evidence>
<dbReference type="InterPro" id="IPR020583">
    <property type="entry name" value="Inositol_monoP_metal-BS"/>
</dbReference>
<comment type="similarity">
    <text evidence="2">Belongs to the inositol monophosphatase superfamily.</text>
</comment>
<dbReference type="PANTHER" id="PTHR43200:SF6">
    <property type="entry name" value="3'(2'),5'-BISPHOSPHATE NUCLEOTIDASE"/>
    <property type="match status" value="1"/>
</dbReference>